<evidence type="ECO:0000313" key="2">
    <source>
        <dbReference type="EMBL" id="PWN06505.1"/>
    </source>
</evidence>
<keyword evidence="1" id="KW-0472">Membrane</keyword>
<reference evidence="2 3" key="1">
    <citation type="submission" date="2018-05" db="EMBL/GenBank/DDBJ databases">
        <title>Rhodohalobacter halophilus gen. nov., sp. nov., a moderately halophilic member of the family Balneolaceae.</title>
        <authorList>
            <person name="Liu Z.-W."/>
        </authorList>
    </citation>
    <scope>NUCLEOTIDE SEQUENCE [LARGE SCALE GENOMIC DNA]</scope>
    <source>
        <strain evidence="2 3">8A47</strain>
    </source>
</reference>
<protein>
    <submittedName>
        <fullName evidence="2">Uncharacterized protein</fullName>
    </submittedName>
</protein>
<comment type="caution">
    <text evidence="2">The sequence shown here is derived from an EMBL/GenBank/DDBJ whole genome shotgun (WGS) entry which is preliminary data.</text>
</comment>
<accession>A0A316TU22</accession>
<dbReference type="Proteomes" id="UP000245533">
    <property type="component" value="Unassembled WGS sequence"/>
</dbReference>
<dbReference type="AlphaFoldDB" id="A0A316TU22"/>
<proteinExistence type="predicted"/>
<organism evidence="2 3">
    <name type="scientific">Rhodohalobacter mucosus</name>
    <dbReference type="NCBI Taxonomy" id="2079485"/>
    <lineage>
        <taxon>Bacteria</taxon>
        <taxon>Pseudomonadati</taxon>
        <taxon>Balneolota</taxon>
        <taxon>Balneolia</taxon>
        <taxon>Balneolales</taxon>
        <taxon>Balneolaceae</taxon>
        <taxon>Rhodohalobacter</taxon>
    </lineage>
</organism>
<evidence type="ECO:0000256" key="1">
    <source>
        <dbReference type="SAM" id="Phobius"/>
    </source>
</evidence>
<gene>
    <name evidence="2" type="ORF">DDZ15_08260</name>
</gene>
<name>A0A316TU22_9BACT</name>
<keyword evidence="3" id="KW-1185">Reference proteome</keyword>
<sequence length="113" mass="12819">MDSEMLFCKNNIRLAFNLFVSSSAAIIACADILSVSVSFLFTPSQEIKPLLKIQLLIQMICRLMVDAWKKPALLIKNSQLQIVDVKVMQKKQTAGKIRRLYTTYTVFMITLSS</sequence>
<keyword evidence="1" id="KW-1133">Transmembrane helix</keyword>
<evidence type="ECO:0000313" key="3">
    <source>
        <dbReference type="Proteomes" id="UP000245533"/>
    </source>
</evidence>
<keyword evidence="1" id="KW-0812">Transmembrane</keyword>
<dbReference type="EMBL" id="QGGB01000006">
    <property type="protein sequence ID" value="PWN06505.1"/>
    <property type="molecule type" value="Genomic_DNA"/>
</dbReference>
<feature type="transmembrane region" description="Helical" evidence="1">
    <location>
        <begin position="20"/>
        <end position="42"/>
    </location>
</feature>